<dbReference type="GO" id="GO:0022857">
    <property type="term" value="F:transmembrane transporter activity"/>
    <property type="evidence" value="ECO:0007669"/>
    <property type="project" value="InterPro"/>
</dbReference>
<feature type="transmembrane region" description="Helical" evidence="1">
    <location>
        <begin position="156"/>
        <end position="175"/>
    </location>
</feature>
<evidence type="ECO:0000313" key="3">
    <source>
        <dbReference type="Proteomes" id="UP000510844"/>
    </source>
</evidence>
<dbReference type="EMBL" id="CP059322">
    <property type="protein sequence ID" value="QLQ37918.1"/>
    <property type="molecule type" value="Genomic_DNA"/>
</dbReference>
<dbReference type="InterPro" id="IPR011701">
    <property type="entry name" value="MFS"/>
</dbReference>
<proteinExistence type="predicted"/>
<feature type="transmembrane region" description="Helical" evidence="1">
    <location>
        <begin position="20"/>
        <end position="41"/>
    </location>
</feature>
<dbReference type="PANTHER" id="PTHR23542:SF1">
    <property type="entry name" value="MAJOR FACILITATOR SUPERFAMILY (MFS) PROFILE DOMAIN-CONTAINING PROTEIN"/>
    <property type="match status" value="1"/>
</dbReference>
<feature type="transmembrane region" description="Helical" evidence="1">
    <location>
        <begin position="81"/>
        <end position="99"/>
    </location>
</feature>
<dbReference type="Pfam" id="PF07690">
    <property type="entry name" value="MFS_1"/>
    <property type="match status" value="1"/>
</dbReference>
<keyword evidence="1" id="KW-0472">Membrane</keyword>
<feature type="transmembrane region" description="Helical" evidence="1">
    <location>
        <begin position="292"/>
        <end position="309"/>
    </location>
</feature>
<dbReference type="InterPro" id="IPR036259">
    <property type="entry name" value="MFS_trans_sf"/>
</dbReference>
<feature type="transmembrane region" description="Helical" evidence="1">
    <location>
        <begin position="378"/>
        <end position="398"/>
    </location>
</feature>
<dbReference type="KEGG" id="mfeu:H1D33_03225"/>
<evidence type="ECO:0000313" key="2">
    <source>
        <dbReference type="EMBL" id="QLQ37918.1"/>
    </source>
</evidence>
<gene>
    <name evidence="2" type="ORF">H1D33_03225</name>
</gene>
<evidence type="ECO:0000256" key="1">
    <source>
        <dbReference type="SAM" id="Phobius"/>
    </source>
</evidence>
<feature type="transmembrane region" description="Helical" evidence="1">
    <location>
        <begin position="315"/>
        <end position="337"/>
    </location>
</feature>
<keyword evidence="1" id="KW-0812">Transmembrane</keyword>
<reference evidence="3" key="1">
    <citation type="submission" date="2020-07" db="EMBL/GenBank/DDBJ databases">
        <title>A new Micromonospora strain with potent antibiotic activity isolated from the microbiome of a mid-Atlantic deep-sea sponge.</title>
        <authorList>
            <person name="Back C.R."/>
            <person name="Stennett H.L."/>
            <person name="Williams S.E."/>
            <person name="Wang L."/>
            <person name="Ojeda Gomez J."/>
            <person name="Abdulle O.M."/>
            <person name="Duffy T."/>
            <person name="Hendry K.R."/>
            <person name="Powell D."/>
            <person name="Stach J.E."/>
            <person name="Essex-Lopresti A.E."/>
            <person name="Willis C.L."/>
            <person name="Curnow P."/>
            <person name="Race P.R."/>
        </authorList>
    </citation>
    <scope>NUCLEOTIDE SEQUENCE [LARGE SCALE GENOMIC DNA]</scope>
    <source>
        <strain evidence="3">28ISP2-46</strain>
    </source>
</reference>
<feature type="transmembrane region" description="Helical" evidence="1">
    <location>
        <begin position="181"/>
        <end position="200"/>
    </location>
</feature>
<keyword evidence="3" id="KW-1185">Reference proteome</keyword>
<feature type="transmembrane region" description="Helical" evidence="1">
    <location>
        <begin position="349"/>
        <end position="372"/>
    </location>
</feature>
<name>A0A7L6B7S2_9ACTN</name>
<feature type="transmembrane region" description="Helical" evidence="1">
    <location>
        <begin position="260"/>
        <end position="280"/>
    </location>
</feature>
<reference evidence="2 3" key="2">
    <citation type="journal article" date="2021" name="Mar. Drugs">
        <title>A New Micromonospora Strain with Antibiotic Activity Isolated from the Microbiome of a Mid-Atlantic Deep-Sea Sponge.</title>
        <authorList>
            <person name="Back C.R."/>
            <person name="Stennett H.L."/>
            <person name="Williams S.E."/>
            <person name="Wang L."/>
            <person name="Ojeda Gomez J."/>
            <person name="Abdulle O.M."/>
            <person name="Duffy T."/>
            <person name="Neal C."/>
            <person name="Mantell J."/>
            <person name="Jepson M.A."/>
            <person name="Hendry K.R."/>
            <person name="Powell D."/>
            <person name="Stach J.E.M."/>
            <person name="Essex-Lopresti A.E."/>
            <person name="Willis C.L."/>
            <person name="Curnow P."/>
            <person name="Race P.R."/>
        </authorList>
    </citation>
    <scope>NUCLEOTIDE SEQUENCE [LARGE SCALE GENOMIC DNA]</scope>
    <source>
        <strain evidence="2 3">28ISP2-46</strain>
    </source>
</reference>
<dbReference type="Gene3D" id="1.20.1250.20">
    <property type="entry name" value="MFS general substrate transporter like domains"/>
    <property type="match status" value="1"/>
</dbReference>
<feature type="transmembrane region" description="Helical" evidence="1">
    <location>
        <begin position="48"/>
        <end position="69"/>
    </location>
</feature>
<dbReference type="PANTHER" id="PTHR23542">
    <property type="match status" value="1"/>
</dbReference>
<sequence>MAALRQYLGVWRIPGAPMLLVLGIIGRLGIGMTPLALLLVVEQVTGRYSLAAVAGGIYALAGAALSPVAGRIADRVGPTPVLLVTALAHPLALLGLLGASRADVANLPLIYLTAGLAGATYPPLTAAIRGAWNDLTAPATGRGHLRNTALAAETSLFEIVFVLGPLLVAAFVLLADASAALVGAAVVTLVGTGSVALGRVMRGWRPHPREHHARGLGPLRVGGFPALLLCVASLGIAFGASGVIVPAFAGNTGAADPESLAGVLLAVWGVGSAVGGFSFGVRKPAANMTRQFAWLLGAVAASFAVFAVMPGPVALGVALVLGGAAIAPALTLENTLVGRVAPAGMLNEAYTWVVTMSVAASAVGGAVAGLIVDHAGGVPWAFLFAGAAVGVGAVVAALPRGPIARAEAAAVRAEQSLAA</sequence>
<organism evidence="2 3">
    <name type="scientific">Micromonospora robiginosa</name>
    <dbReference type="NCBI Taxonomy" id="2749844"/>
    <lineage>
        <taxon>Bacteria</taxon>
        <taxon>Bacillati</taxon>
        <taxon>Actinomycetota</taxon>
        <taxon>Actinomycetes</taxon>
        <taxon>Micromonosporales</taxon>
        <taxon>Micromonosporaceae</taxon>
        <taxon>Micromonospora</taxon>
    </lineage>
</organism>
<dbReference type="Proteomes" id="UP000510844">
    <property type="component" value="Chromosome"/>
</dbReference>
<accession>A0A7L6B7S2</accession>
<dbReference type="AlphaFoldDB" id="A0A7L6B7S2"/>
<protein>
    <submittedName>
        <fullName evidence="2">MFS transporter</fullName>
    </submittedName>
</protein>
<dbReference type="SUPFAM" id="SSF103473">
    <property type="entry name" value="MFS general substrate transporter"/>
    <property type="match status" value="1"/>
</dbReference>
<dbReference type="RefSeq" id="WP_181570364.1">
    <property type="nucleotide sequence ID" value="NZ_CP059322.2"/>
</dbReference>
<feature type="transmembrane region" description="Helical" evidence="1">
    <location>
        <begin position="221"/>
        <end position="248"/>
    </location>
</feature>
<keyword evidence="1" id="KW-1133">Transmembrane helix</keyword>